<keyword evidence="2" id="KW-0812">Transmembrane</keyword>
<feature type="transmembrane region" description="Helical" evidence="2">
    <location>
        <begin position="42"/>
        <end position="60"/>
    </location>
</feature>
<accession>A0ABV4IPB4</accession>
<gene>
    <name evidence="3" type="ORF">ABNG02_13760</name>
</gene>
<proteinExistence type="predicted"/>
<keyword evidence="4" id="KW-1185">Reference proteome</keyword>
<feature type="compositionally biased region" description="Polar residues" evidence="1">
    <location>
        <begin position="143"/>
        <end position="155"/>
    </location>
</feature>
<organism evidence="3 4">
    <name type="scientific">Halorubrum ejinorense</name>
    <dbReference type="NCBI Taxonomy" id="425309"/>
    <lineage>
        <taxon>Archaea</taxon>
        <taxon>Methanobacteriati</taxon>
        <taxon>Methanobacteriota</taxon>
        <taxon>Stenosarchaea group</taxon>
        <taxon>Halobacteria</taxon>
        <taxon>Halobacteriales</taxon>
        <taxon>Haloferacaceae</taxon>
        <taxon>Halorubrum</taxon>
    </lineage>
</organism>
<dbReference type="RefSeq" id="WP_343778082.1">
    <property type="nucleotide sequence ID" value="NZ_BAAADQ010000006.1"/>
</dbReference>
<dbReference type="EMBL" id="JBEDNW010000008">
    <property type="protein sequence ID" value="MEZ3168391.1"/>
    <property type="molecule type" value="Genomic_DNA"/>
</dbReference>
<keyword evidence="2" id="KW-1133">Transmembrane helix</keyword>
<evidence type="ECO:0008006" key="5">
    <source>
        <dbReference type="Google" id="ProtNLM"/>
    </source>
</evidence>
<feature type="region of interest" description="Disordered" evidence="1">
    <location>
        <begin position="120"/>
        <end position="169"/>
    </location>
</feature>
<comment type="caution">
    <text evidence="3">The sequence shown here is derived from an EMBL/GenBank/DDBJ whole genome shotgun (WGS) entry which is preliminary data.</text>
</comment>
<evidence type="ECO:0000256" key="2">
    <source>
        <dbReference type="SAM" id="Phobius"/>
    </source>
</evidence>
<protein>
    <recommendedName>
        <fullName evidence="5">EamA domain-containing protein</fullName>
    </recommendedName>
</protein>
<evidence type="ECO:0000313" key="4">
    <source>
        <dbReference type="Proteomes" id="UP001567571"/>
    </source>
</evidence>
<feature type="transmembrane region" description="Helical" evidence="2">
    <location>
        <begin position="5"/>
        <end position="22"/>
    </location>
</feature>
<sequence>MNSDIYKLILTNVGIVSIWMSQVGPVLVSKPYYTNSVSAYEMAFLFIAPLVILTFGYLIFEWEISNKVVVASMVVPYSILSALVGFFFVVEYINFISISFSAISVIVGIVFIKSYNNGDSSGKDDKTNQFDPEQHSPERDNKQNNSQIETIQRSNRTAEDINTRRPDDE</sequence>
<reference evidence="3 4" key="1">
    <citation type="submission" date="2024-06" db="EMBL/GenBank/DDBJ databases">
        <title>Halorubrum miltondacostae sp. nov., a potential PHA producer isolated from an inland solar saltern in Rio Maior, Portugal.</title>
        <authorList>
            <person name="Albuquerque L."/>
            <person name="Viver T."/>
            <person name="Barroso C."/>
            <person name="Claudino R."/>
            <person name="Galvan M."/>
            <person name="Simoes G."/>
            <person name="Lobo Da Cunha A."/>
            <person name="Egas C."/>
        </authorList>
    </citation>
    <scope>NUCLEOTIDE SEQUENCE [LARGE SCALE GENOMIC DNA]</scope>
    <source>
        <strain evidence="3 4">DSM 18646</strain>
    </source>
</reference>
<feature type="compositionally biased region" description="Basic and acidic residues" evidence="1">
    <location>
        <begin position="156"/>
        <end position="169"/>
    </location>
</feature>
<feature type="transmembrane region" description="Helical" evidence="2">
    <location>
        <begin position="95"/>
        <end position="112"/>
    </location>
</feature>
<feature type="compositionally biased region" description="Basic and acidic residues" evidence="1">
    <location>
        <begin position="121"/>
        <end position="142"/>
    </location>
</feature>
<name>A0ABV4IPB4_9EURY</name>
<evidence type="ECO:0000256" key="1">
    <source>
        <dbReference type="SAM" id="MobiDB-lite"/>
    </source>
</evidence>
<evidence type="ECO:0000313" key="3">
    <source>
        <dbReference type="EMBL" id="MEZ3168391.1"/>
    </source>
</evidence>
<keyword evidence="2" id="KW-0472">Membrane</keyword>
<dbReference type="Proteomes" id="UP001567571">
    <property type="component" value="Unassembled WGS sequence"/>
</dbReference>
<feature type="transmembrane region" description="Helical" evidence="2">
    <location>
        <begin position="67"/>
        <end position="89"/>
    </location>
</feature>